<dbReference type="SUPFAM" id="SSF51556">
    <property type="entry name" value="Metallo-dependent hydrolases"/>
    <property type="match status" value="1"/>
</dbReference>
<evidence type="ECO:0008006" key="3">
    <source>
        <dbReference type="Google" id="ProtNLM"/>
    </source>
</evidence>
<dbReference type="Gene3D" id="3.30.110.90">
    <property type="entry name" value="Amidohydrolase"/>
    <property type="match status" value="1"/>
</dbReference>
<gene>
    <name evidence="1" type="ORF">GCM10009665_18690</name>
</gene>
<organism evidence="1 2">
    <name type="scientific">Kitasatospora nipponensis</name>
    <dbReference type="NCBI Taxonomy" id="258049"/>
    <lineage>
        <taxon>Bacteria</taxon>
        <taxon>Bacillati</taxon>
        <taxon>Actinomycetota</taxon>
        <taxon>Actinomycetes</taxon>
        <taxon>Kitasatosporales</taxon>
        <taxon>Streptomycetaceae</taxon>
        <taxon>Kitasatospora</taxon>
    </lineage>
</organism>
<dbReference type="Gene3D" id="1.20.58.520">
    <property type="entry name" value="Amidohydrolase"/>
    <property type="match status" value="1"/>
</dbReference>
<keyword evidence="2" id="KW-1185">Reference proteome</keyword>
<dbReference type="Gene3D" id="3.40.50.10910">
    <property type="entry name" value="Amidohydrolase"/>
    <property type="match status" value="1"/>
</dbReference>
<name>A0ABN1W2N1_9ACTN</name>
<evidence type="ECO:0000313" key="1">
    <source>
        <dbReference type="EMBL" id="GAA1228516.1"/>
    </source>
</evidence>
<protein>
    <recommendedName>
        <fullName evidence="3">Cytosine/adenosine deaminase-related metal-dependent hydrolase</fullName>
    </recommendedName>
</protein>
<dbReference type="Proteomes" id="UP001500037">
    <property type="component" value="Unassembled WGS sequence"/>
</dbReference>
<dbReference type="RefSeq" id="WP_344440796.1">
    <property type="nucleotide sequence ID" value="NZ_BAAALF010000022.1"/>
</dbReference>
<comment type="caution">
    <text evidence="1">The sequence shown here is derived from an EMBL/GenBank/DDBJ whole genome shotgun (WGS) entry which is preliminary data.</text>
</comment>
<dbReference type="EMBL" id="BAAALF010000022">
    <property type="protein sequence ID" value="GAA1228516.1"/>
    <property type="molecule type" value="Genomic_DNA"/>
</dbReference>
<dbReference type="InterPro" id="IPR032466">
    <property type="entry name" value="Metal_Hydrolase"/>
</dbReference>
<proteinExistence type="predicted"/>
<accession>A0ABN1W2N1</accession>
<sequence length="450" mass="48819">MTTPTGEPAGDLALRRVAVPALDPESLFDVEVAHGRFRRIEPVAPRTAGEPAVELWPGYVEAHAHLALPANFDDSLDDPRLIALQYLYHGVTHLADLFGFPLVQSRWDAGRAQSAFPYPELVHCGYAATAVRDSSGRTGHGVEFPSPVFMLGTGEDLAAVLHANRERGGSFLKVMFTDGTEQPEMAVRFARLAPEVLAHTARVTREQGVPAVLDCNTREEVLAAYALGFRLFAHPVRDVELSERDWHELAGARFVSTLGGLRPMVMDRAEFLREYGRPGFRETQDGANLDFVQAVEEPFGIRYGCQDTRTAALATMRANNLAALRRGQLLVGTDCGNTGAFHGYSLLGELDLLAAAPETGGALREELRRAATVENWRFFQELAGRPATGHPLTVGDPATFNLFSAPATAHAPLSVLPDTTVVRGTTIDRPALAREIRALRASASNGKVVL</sequence>
<reference evidence="1 2" key="1">
    <citation type="journal article" date="2019" name="Int. J. Syst. Evol. Microbiol.">
        <title>The Global Catalogue of Microorganisms (GCM) 10K type strain sequencing project: providing services to taxonomists for standard genome sequencing and annotation.</title>
        <authorList>
            <consortium name="The Broad Institute Genomics Platform"/>
            <consortium name="The Broad Institute Genome Sequencing Center for Infectious Disease"/>
            <person name="Wu L."/>
            <person name="Ma J."/>
        </authorList>
    </citation>
    <scope>NUCLEOTIDE SEQUENCE [LARGE SCALE GENOMIC DNA]</scope>
    <source>
        <strain evidence="1 2">JCM 13004</strain>
    </source>
</reference>
<evidence type="ECO:0000313" key="2">
    <source>
        <dbReference type="Proteomes" id="UP001500037"/>
    </source>
</evidence>